<name>X1HRM4_9ZZZZ</name>
<reference evidence="1" key="1">
    <citation type="journal article" date="2014" name="Front. Microbiol.">
        <title>High frequency of phylogenetically diverse reductive dehalogenase-homologous genes in deep subseafloor sedimentary metagenomes.</title>
        <authorList>
            <person name="Kawai M."/>
            <person name="Futagami T."/>
            <person name="Toyoda A."/>
            <person name="Takaki Y."/>
            <person name="Nishi S."/>
            <person name="Hori S."/>
            <person name="Arai W."/>
            <person name="Tsubouchi T."/>
            <person name="Morono Y."/>
            <person name="Uchiyama I."/>
            <person name="Ito T."/>
            <person name="Fujiyama A."/>
            <person name="Inagaki F."/>
            <person name="Takami H."/>
        </authorList>
    </citation>
    <scope>NUCLEOTIDE SEQUENCE</scope>
    <source>
        <strain evidence="1">Expedition CK06-06</strain>
    </source>
</reference>
<dbReference type="AlphaFoldDB" id="X1HRM4"/>
<evidence type="ECO:0000313" key="1">
    <source>
        <dbReference type="EMBL" id="GAH72117.1"/>
    </source>
</evidence>
<comment type="caution">
    <text evidence="1">The sequence shown here is derived from an EMBL/GenBank/DDBJ whole genome shotgun (WGS) entry which is preliminary data.</text>
</comment>
<accession>X1HRM4</accession>
<protein>
    <submittedName>
        <fullName evidence="1">Uncharacterized protein</fullName>
    </submittedName>
</protein>
<feature type="non-terminal residue" evidence="1">
    <location>
        <position position="1"/>
    </location>
</feature>
<gene>
    <name evidence="1" type="ORF">S03H2_49399</name>
</gene>
<sequence>IRNAVREAHYFAIAKDIKRESRLRLGQFTAEELTPIEALKKYLETRKDLSRERAEVLLQYGERLIEEQRTRGR</sequence>
<proteinExistence type="predicted"/>
<organism evidence="1">
    <name type="scientific">marine sediment metagenome</name>
    <dbReference type="NCBI Taxonomy" id="412755"/>
    <lineage>
        <taxon>unclassified sequences</taxon>
        <taxon>metagenomes</taxon>
        <taxon>ecological metagenomes</taxon>
    </lineage>
</organism>
<dbReference type="EMBL" id="BARU01031212">
    <property type="protein sequence ID" value="GAH72117.1"/>
    <property type="molecule type" value="Genomic_DNA"/>
</dbReference>